<reference evidence="14" key="2">
    <citation type="submission" date="2025-09" db="UniProtKB">
        <authorList>
            <consortium name="Ensembl"/>
        </authorList>
    </citation>
    <scope>IDENTIFICATION</scope>
</reference>
<evidence type="ECO:0000256" key="7">
    <source>
        <dbReference type="ARBA" id="ARBA00022848"/>
    </source>
</evidence>
<keyword evidence="10 13" id="KW-0503">Monooxygenase</keyword>
<dbReference type="FunFam" id="1.10.630.10:FF:000010">
    <property type="entry name" value="cytochrome P450 2W1 isoform X2"/>
    <property type="match status" value="1"/>
</dbReference>
<evidence type="ECO:0000313" key="14">
    <source>
        <dbReference type="Ensembl" id="ENSCPGP00000023726.1"/>
    </source>
</evidence>
<keyword evidence="6" id="KW-0256">Endoplasmic reticulum</keyword>
<dbReference type="PANTHER" id="PTHR24300">
    <property type="entry name" value="CYTOCHROME P450 508A4-RELATED"/>
    <property type="match status" value="1"/>
</dbReference>
<comment type="similarity">
    <text evidence="3 13">Belongs to the cytochrome P450 family.</text>
</comment>
<name>A0A8C3KH32_9CHAR</name>
<evidence type="ECO:0000256" key="2">
    <source>
        <dbReference type="ARBA" id="ARBA00004524"/>
    </source>
</evidence>
<accession>A0A8C3KH32</accession>
<evidence type="ECO:0000256" key="11">
    <source>
        <dbReference type="ARBA" id="ARBA00023136"/>
    </source>
</evidence>
<evidence type="ECO:0000256" key="9">
    <source>
        <dbReference type="ARBA" id="ARBA00023004"/>
    </source>
</evidence>
<dbReference type="GO" id="GO:0005506">
    <property type="term" value="F:iron ion binding"/>
    <property type="evidence" value="ECO:0007669"/>
    <property type="project" value="InterPro"/>
</dbReference>
<dbReference type="Proteomes" id="UP000694419">
    <property type="component" value="Unplaced"/>
</dbReference>
<evidence type="ECO:0000256" key="3">
    <source>
        <dbReference type="ARBA" id="ARBA00010617"/>
    </source>
</evidence>
<keyword evidence="4 12" id="KW-0349">Heme</keyword>
<evidence type="ECO:0000256" key="5">
    <source>
        <dbReference type="ARBA" id="ARBA00022723"/>
    </source>
</evidence>
<dbReference type="Gene3D" id="1.10.630.10">
    <property type="entry name" value="Cytochrome P450"/>
    <property type="match status" value="1"/>
</dbReference>
<keyword evidence="8 13" id="KW-0560">Oxidoreductase</keyword>
<dbReference type="GO" id="GO:0005737">
    <property type="term" value="C:cytoplasm"/>
    <property type="evidence" value="ECO:0007669"/>
    <property type="project" value="TreeGrafter"/>
</dbReference>
<dbReference type="InterPro" id="IPR017972">
    <property type="entry name" value="Cyt_P450_CS"/>
</dbReference>
<dbReference type="InterPro" id="IPR050182">
    <property type="entry name" value="Cytochrome_P450_fam2"/>
</dbReference>
<evidence type="ECO:0000256" key="1">
    <source>
        <dbReference type="ARBA" id="ARBA00001971"/>
    </source>
</evidence>
<dbReference type="PRINTS" id="PR00463">
    <property type="entry name" value="EP450I"/>
</dbReference>
<evidence type="ECO:0000313" key="15">
    <source>
        <dbReference type="Proteomes" id="UP000694419"/>
    </source>
</evidence>
<evidence type="ECO:0008006" key="16">
    <source>
        <dbReference type="Google" id="ProtNLM"/>
    </source>
</evidence>
<dbReference type="InterPro" id="IPR036396">
    <property type="entry name" value="Cyt_P450_sf"/>
</dbReference>
<organism evidence="14 15">
    <name type="scientific">Calidris pygmaea</name>
    <name type="common">Spoon-billed sandpiper</name>
    <dbReference type="NCBI Taxonomy" id="425635"/>
    <lineage>
        <taxon>Eukaryota</taxon>
        <taxon>Metazoa</taxon>
        <taxon>Chordata</taxon>
        <taxon>Craniata</taxon>
        <taxon>Vertebrata</taxon>
        <taxon>Euteleostomi</taxon>
        <taxon>Archelosauria</taxon>
        <taxon>Archosauria</taxon>
        <taxon>Dinosauria</taxon>
        <taxon>Saurischia</taxon>
        <taxon>Theropoda</taxon>
        <taxon>Coelurosauria</taxon>
        <taxon>Aves</taxon>
        <taxon>Neognathae</taxon>
        <taxon>Neoaves</taxon>
        <taxon>Charadriiformes</taxon>
        <taxon>Scolopacidae</taxon>
        <taxon>Calidris</taxon>
    </lineage>
</organism>
<dbReference type="Pfam" id="PF00067">
    <property type="entry name" value="p450"/>
    <property type="match status" value="1"/>
</dbReference>
<comment type="cofactor">
    <cofactor evidence="1 12">
        <name>heme</name>
        <dbReference type="ChEBI" id="CHEBI:30413"/>
    </cofactor>
</comment>
<keyword evidence="9 12" id="KW-0408">Iron</keyword>
<keyword evidence="7" id="KW-0492">Microsome</keyword>
<dbReference type="PANTHER" id="PTHR24300:SF395">
    <property type="entry name" value="CYTOCHROME P450, FAMILY 2, SUBFAMILY AC, POLYPEPTIDE 7"/>
    <property type="match status" value="1"/>
</dbReference>
<dbReference type="GO" id="GO:0016712">
    <property type="term" value="F:oxidoreductase activity, acting on paired donors, with incorporation or reduction of molecular oxygen, reduced flavin or flavoprotein as one donor, and incorporation of one atom of oxygen"/>
    <property type="evidence" value="ECO:0007669"/>
    <property type="project" value="TreeGrafter"/>
</dbReference>
<feature type="binding site" description="axial binding residue" evidence="12">
    <location>
        <position position="416"/>
    </location>
    <ligand>
        <name>heme</name>
        <dbReference type="ChEBI" id="CHEBI:30413"/>
    </ligand>
    <ligandPart>
        <name>Fe</name>
        <dbReference type="ChEBI" id="CHEBI:18248"/>
    </ligandPart>
</feature>
<evidence type="ECO:0000256" key="8">
    <source>
        <dbReference type="ARBA" id="ARBA00023002"/>
    </source>
</evidence>
<evidence type="ECO:0000256" key="6">
    <source>
        <dbReference type="ARBA" id="ARBA00022824"/>
    </source>
</evidence>
<reference evidence="14" key="1">
    <citation type="submission" date="2025-08" db="UniProtKB">
        <authorList>
            <consortium name="Ensembl"/>
        </authorList>
    </citation>
    <scope>IDENTIFICATION</scope>
</reference>
<sequence>MPAIDSCCSLAALQQHLETWGRAGSIWVQDLLSKVYGNVFTVHFGPRRAVVLAGYETIKDALLNHAEEFGERAEIPIFRKMTEGNGCYTFILGIAFSHGELWKTMRRFTLSTLRDFGMGKRTLEIRILEEVNSLIKYFESYHGEWKPFDTKMILNNAVSNVICSILFGERFEYDDPVFLTLNEYVFKMPINSKTSLAPQLYNFYPSLGFLSGASKTVLQNVSELNAFLQKLFQEHKEEFNENNLTGFVDAFLMKQQQKPHTMFNNKSLMFSTLDLFAAGTETTSTTVRWGLLLMMKYPEIQRKIQEEMNHVVEPGKLPKLEDRKKMPYTEAVIHEIQRFANIVPMGVSRSTPTDVNFQGYVIPKGTEIIPLLTSALNDELHWKTPDRFNPSHFLDADGNFIRREAFIPFSIGRRACLGEGLAKMELFLFFTGLLRKFVFQPPPGVDKSDLDLTADVGFTLNPMPHLVCAVPCE</sequence>
<protein>
    <recommendedName>
        <fullName evidence="16">Cytochrome P450</fullName>
    </recommendedName>
</protein>
<keyword evidence="5 12" id="KW-0479">Metal-binding</keyword>
<proteinExistence type="inferred from homology"/>
<dbReference type="SUPFAM" id="SSF48264">
    <property type="entry name" value="Cytochrome P450"/>
    <property type="match status" value="1"/>
</dbReference>
<dbReference type="InterPro" id="IPR002401">
    <property type="entry name" value="Cyt_P450_E_grp-I"/>
</dbReference>
<dbReference type="PRINTS" id="PR00385">
    <property type="entry name" value="P450"/>
</dbReference>
<comment type="subcellular location">
    <subcellularLocation>
        <location evidence="2">Microsome membrane</location>
    </subcellularLocation>
</comment>
<evidence type="ECO:0000256" key="4">
    <source>
        <dbReference type="ARBA" id="ARBA00022617"/>
    </source>
</evidence>
<dbReference type="GO" id="GO:0006805">
    <property type="term" value="P:xenobiotic metabolic process"/>
    <property type="evidence" value="ECO:0007669"/>
    <property type="project" value="TreeGrafter"/>
</dbReference>
<dbReference type="GO" id="GO:0020037">
    <property type="term" value="F:heme binding"/>
    <property type="evidence" value="ECO:0007669"/>
    <property type="project" value="InterPro"/>
</dbReference>
<evidence type="ECO:0000256" key="10">
    <source>
        <dbReference type="ARBA" id="ARBA00023033"/>
    </source>
</evidence>
<dbReference type="InterPro" id="IPR001128">
    <property type="entry name" value="Cyt_P450"/>
</dbReference>
<dbReference type="PROSITE" id="PS00086">
    <property type="entry name" value="CYTOCHROME_P450"/>
    <property type="match status" value="1"/>
</dbReference>
<keyword evidence="11" id="KW-0472">Membrane</keyword>
<dbReference type="GO" id="GO:0046222">
    <property type="term" value="P:aflatoxin metabolic process"/>
    <property type="evidence" value="ECO:0007669"/>
    <property type="project" value="UniProtKB-ARBA"/>
</dbReference>
<dbReference type="AlphaFoldDB" id="A0A8C3KH32"/>
<keyword evidence="15" id="KW-1185">Reference proteome</keyword>
<evidence type="ECO:0000256" key="12">
    <source>
        <dbReference type="PIRSR" id="PIRSR602401-1"/>
    </source>
</evidence>
<dbReference type="Ensembl" id="ENSCPGT00000025919.1">
    <property type="protein sequence ID" value="ENSCPGP00000023726.1"/>
    <property type="gene ID" value="ENSCPGG00000016390.1"/>
</dbReference>
<dbReference type="GO" id="GO:0006082">
    <property type="term" value="P:organic acid metabolic process"/>
    <property type="evidence" value="ECO:0007669"/>
    <property type="project" value="TreeGrafter"/>
</dbReference>
<evidence type="ECO:0000256" key="13">
    <source>
        <dbReference type="RuleBase" id="RU000461"/>
    </source>
</evidence>